<keyword evidence="3" id="KW-1185">Reference proteome</keyword>
<comment type="caution">
    <text evidence="2">The sequence shown here is derived from an EMBL/GenBank/DDBJ whole genome shotgun (WGS) entry which is preliminary data.</text>
</comment>
<keyword evidence="1" id="KW-0472">Membrane</keyword>
<dbReference type="EMBL" id="QBKR01000004">
    <property type="protein sequence ID" value="PTX63216.1"/>
    <property type="molecule type" value="Genomic_DNA"/>
</dbReference>
<name>A0A2T6C4G2_9BACL</name>
<evidence type="ECO:0000313" key="3">
    <source>
        <dbReference type="Proteomes" id="UP000244240"/>
    </source>
</evidence>
<sequence>MKKSINRLILSIMTLIALGGGIFFGLKETETNPVKISSNQPEYSDPGRG</sequence>
<gene>
    <name evidence="2" type="ORF">C8P63_10460</name>
</gene>
<organism evidence="2 3">
    <name type="scientific">Melghirimyces profundicolus</name>
    <dbReference type="NCBI Taxonomy" id="1242148"/>
    <lineage>
        <taxon>Bacteria</taxon>
        <taxon>Bacillati</taxon>
        <taxon>Bacillota</taxon>
        <taxon>Bacilli</taxon>
        <taxon>Bacillales</taxon>
        <taxon>Thermoactinomycetaceae</taxon>
        <taxon>Melghirimyces</taxon>
    </lineage>
</organism>
<keyword evidence="1" id="KW-1133">Transmembrane helix</keyword>
<evidence type="ECO:0000256" key="1">
    <source>
        <dbReference type="SAM" id="Phobius"/>
    </source>
</evidence>
<dbReference type="Proteomes" id="UP000244240">
    <property type="component" value="Unassembled WGS sequence"/>
</dbReference>
<accession>A0A2T6C4G2</accession>
<feature type="transmembrane region" description="Helical" evidence="1">
    <location>
        <begin position="7"/>
        <end position="26"/>
    </location>
</feature>
<dbReference type="RefSeq" id="WP_170109491.1">
    <property type="nucleotide sequence ID" value="NZ_QBKR01000004.1"/>
</dbReference>
<dbReference type="AlphaFoldDB" id="A0A2T6C4G2"/>
<evidence type="ECO:0000313" key="2">
    <source>
        <dbReference type="EMBL" id="PTX63216.1"/>
    </source>
</evidence>
<reference evidence="2 3" key="1">
    <citation type="submission" date="2018-04" db="EMBL/GenBank/DDBJ databases">
        <title>Genomic Encyclopedia of Archaeal and Bacterial Type Strains, Phase II (KMG-II): from individual species to whole genera.</title>
        <authorList>
            <person name="Goeker M."/>
        </authorList>
    </citation>
    <scope>NUCLEOTIDE SEQUENCE [LARGE SCALE GENOMIC DNA]</scope>
    <source>
        <strain evidence="2 3">DSM 45787</strain>
    </source>
</reference>
<keyword evidence="1" id="KW-0812">Transmembrane</keyword>
<protein>
    <submittedName>
        <fullName evidence="2">Uncharacterized protein</fullName>
    </submittedName>
</protein>
<proteinExistence type="predicted"/>